<dbReference type="EMBL" id="JACWMW010000003">
    <property type="protein sequence ID" value="MBD1386635.1"/>
    <property type="molecule type" value="Genomic_DNA"/>
</dbReference>
<evidence type="ECO:0000313" key="2">
    <source>
        <dbReference type="EMBL" id="MBD1386635.1"/>
    </source>
</evidence>
<organism evidence="2 3">
    <name type="scientific">Mucilaginibacter rigui</name>
    <dbReference type="NCBI Taxonomy" id="534635"/>
    <lineage>
        <taxon>Bacteria</taxon>
        <taxon>Pseudomonadati</taxon>
        <taxon>Bacteroidota</taxon>
        <taxon>Sphingobacteriia</taxon>
        <taxon>Sphingobacteriales</taxon>
        <taxon>Sphingobacteriaceae</taxon>
        <taxon>Mucilaginibacter</taxon>
    </lineage>
</organism>
<dbReference type="RefSeq" id="WP_191176474.1">
    <property type="nucleotide sequence ID" value="NZ_JACWMW010000003.1"/>
</dbReference>
<dbReference type="Gene3D" id="1.20.1440.30">
    <property type="entry name" value="Biosynthetic Protein domain"/>
    <property type="match status" value="1"/>
</dbReference>
<comment type="caution">
    <text evidence="2">The sequence shown here is derived from an EMBL/GenBank/DDBJ whole genome shotgun (WGS) entry which is preliminary data.</text>
</comment>
<keyword evidence="3" id="KW-1185">Reference proteome</keyword>
<dbReference type="CDD" id="cd14728">
    <property type="entry name" value="Ere-like"/>
    <property type="match status" value="1"/>
</dbReference>
<proteinExistence type="predicted"/>
<evidence type="ECO:0000313" key="3">
    <source>
        <dbReference type="Proteomes" id="UP000618754"/>
    </source>
</evidence>
<name>A0ABR7X7T7_9SPHI</name>
<evidence type="ECO:0000256" key="1">
    <source>
        <dbReference type="SAM" id="SignalP"/>
    </source>
</evidence>
<dbReference type="InterPro" id="IPR007815">
    <property type="entry name" value="Emycin_Estase"/>
</dbReference>
<dbReference type="InterPro" id="IPR052036">
    <property type="entry name" value="Hydrolase/PRTase-associated"/>
</dbReference>
<feature type="signal peptide" evidence="1">
    <location>
        <begin position="1"/>
        <end position="21"/>
    </location>
</feature>
<protein>
    <submittedName>
        <fullName evidence="2">Erythromycin esterase family protein</fullName>
    </submittedName>
</protein>
<keyword evidence="1" id="KW-0732">Signal</keyword>
<dbReference type="Proteomes" id="UP000618754">
    <property type="component" value="Unassembled WGS sequence"/>
</dbReference>
<dbReference type="PANTHER" id="PTHR31299">
    <property type="entry name" value="ESTERASE, PUTATIVE (AFU_ORTHOLOGUE AFUA_1G05850)-RELATED"/>
    <property type="match status" value="1"/>
</dbReference>
<reference evidence="2 3" key="1">
    <citation type="submission" date="2020-09" db="EMBL/GenBank/DDBJ databases">
        <title>Novel species of Mucilaginibacter isolated from a glacier on the Tibetan Plateau.</title>
        <authorList>
            <person name="Liu Q."/>
            <person name="Xin Y.-H."/>
        </authorList>
    </citation>
    <scope>NUCLEOTIDE SEQUENCE [LARGE SCALE GENOMIC DNA]</scope>
    <source>
        <strain evidence="2 3">CGMCC 1.13878</strain>
    </source>
</reference>
<dbReference type="Pfam" id="PF05139">
    <property type="entry name" value="Erythro_esteras"/>
    <property type="match status" value="1"/>
</dbReference>
<gene>
    <name evidence="2" type="ORF">IDJ75_15215</name>
</gene>
<feature type="chain" id="PRO_5046070147" evidence="1">
    <location>
        <begin position="22"/>
        <end position="401"/>
    </location>
</feature>
<dbReference type="SUPFAM" id="SSF159501">
    <property type="entry name" value="EreA/ChaN-like"/>
    <property type="match status" value="1"/>
</dbReference>
<dbReference type="Gene3D" id="3.30.1870.10">
    <property type="entry name" value="EreA-like, domain 2"/>
    <property type="match status" value="1"/>
</dbReference>
<dbReference type="Gene3D" id="3.40.1660.10">
    <property type="entry name" value="EreA-like (biosynthetic domain)"/>
    <property type="match status" value="1"/>
</dbReference>
<accession>A0ABR7X7T7</accession>
<sequence length="401" mass="45422">MPKKILLSVLFTYLSFTYCIAQQQPLNWVDAHAVSIDSNKNYLPNLAAGLKDNSILGLGEASHGTHEFSVEKNRIIQYLITHKNYKAVGFESAYAVMDRINTYVLTGKGDLKKLMQPLRLFSTKEIYDLFREIKLYNDSQPLKNKVSIFGFDIDYTKADVDSSARYSLNYLGKHPDMYAHGKAAIPVLKRITATDFGNLYEMADDEKAIISDLNNEVKTKGQSTEGYGKFKKYLSLLYQGTLVTNPLARDEFMADNIANTQQESKAKTIIWSHNVHVAKDTTMAMCKGMGYYVRQKYQTQYYTIGLDTYKGATNSIVDDNFQANNFEMQPSSLSALFAKAKFTKFFINVDNAQGNPIYNVSGNITNIFSNWGRMRTLQIRPGIDFDALLFIRETTASTELK</sequence>
<dbReference type="PANTHER" id="PTHR31299:SF0">
    <property type="entry name" value="ESTERASE, PUTATIVE (AFU_ORTHOLOGUE AFUA_1G05850)-RELATED"/>
    <property type="match status" value="1"/>
</dbReference>